<dbReference type="InterPro" id="IPR023405">
    <property type="entry name" value="Topo_IA_core_domain"/>
</dbReference>
<dbReference type="PANTHER" id="PTHR42785">
    <property type="entry name" value="DNA TOPOISOMERASE, TYPE IA, CORE"/>
    <property type="match status" value="1"/>
</dbReference>
<dbReference type="KEGG" id="ehn:H9Q80_15920"/>
<keyword evidence="5" id="KW-0862">Zinc</keyword>
<comment type="similarity">
    <text evidence="2 10">Belongs to the type IA topoisomerase family.</text>
</comment>
<comment type="catalytic activity">
    <reaction evidence="1 10">
        <text>ATP-independent breakage of single-stranded DNA, followed by passage and rejoining.</text>
        <dbReference type="EC" id="5.6.2.1"/>
    </reaction>
</comment>
<dbReference type="PROSITE" id="PS52039">
    <property type="entry name" value="TOPO_IA_2"/>
    <property type="match status" value="1"/>
</dbReference>
<keyword evidence="8 10" id="KW-0238">DNA-binding</keyword>
<dbReference type="CDD" id="cd03363">
    <property type="entry name" value="TOPRIM_TopoIA_TopoI"/>
    <property type="match status" value="1"/>
</dbReference>
<dbReference type="GO" id="GO:0003917">
    <property type="term" value="F:DNA topoisomerase type I (single strand cut, ATP-independent) activity"/>
    <property type="evidence" value="ECO:0007669"/>
    <property type="project" value="UniProtKB-UniRule"/>
</dbReference>
<dbReference type="InterPro" id="IPR006171">
    <property type="entry name" value="TOPRIM_dom"/>
</dbReference>
<feature type="domain" description="Toprim" evidence="12">
    <location>
        <begin position="2"/>
        <end position="115"/>
    </location>
</feature>
<evidence type="ECO:0000256" key="2">
    <source>
        <dbReference type="ARBA" id="ARBA00009446"/>
    </source>
</evidence>
<feature type="active site" description="O-(5'-phospho-DNA)-tyrosine intermediate" evidence="10">
    <location>
        <position position="298"/>
    </location>
</feature>
<organism evidence="14 15">
    <name type="scientific">[Eubacterium] hominis</name>
    <dbReference type="NCBI Taxonomy" id="2764325"/>
    <lineage>
        <taxon>Bacteria</taxon>
        <taxon>Bacillati</taxon>
        <taxon>Bacillota</taxon>
        <taxon>Erysipelotrichia</taxon>
        <taxon>Erysipelotrichales</taxon>
        <taxon>Erysipelotrichaceae</taxon>
        <taxon>Amedibacillus</taxon>
    </lineage>
</organism>
<dbReference type="EMBL" id="CP060636">
    <property type="protein sequence ID" value="QNM11716.1"/>
    <property type="molecule type" value="Genomic_DNA"/>
</dbReference>
<dbReference type="Gene3D" id="2.70.20.10">
    <property type="entry name" value="Topoisomerase I, domain 3"/>
    <property type="match status" value="1"/>
</dbReference>
<dbReference type="PANTHER" id="PTHR42785:SF1">
    <property type="entry name" value="DNA TOPOISOMERASE"/>
    <property type="match status" value="1"/>
</dbReference>
<feature type="site" description="Interaction with DNA" evidence="10">
    <location>
        <position position="484"/>
    </location>
</feature>
<evidence type="ECO:0000256" key="6">
    <source>
        <dbReference type="ARBA" id="ARBA00022842"/>
    </source>
</evidence>
<evidence type="ECO:0000313" key="14">
    <source>
        <dbReference type="EMBL" id="QNM11716.1"/>
    </source>
</evidence>
<dbReference type="InterPro" id="IPR034149">
    <property type="entry name" value="TOPRIM_TopoI"/>
</dbReference>
<dbReference type="InterPro" id="IPR013498">
    <property type="entry name" value="Topo_IA_Znf"/>
</dbReference>
<evidence type="ECO:0000259" key="13">
    <source>
        <dbReference type="PROSITE" id="PS52039"/>
    </source>
</evidence>
<name>A0A7G9GLN4_9FIRM</name>
<feature type="site" description="Interaction with DNA" evidence="10">
    <location>
        <position position="32"/>
    </location>
</feature>
<sequence length="749" mass="84773">MKNLVIVESPSKSKTIEKYLGEDFHVVSSKGHIRDLATTGKGGLGIDVDHDFEPTYKISTDKKAVVKELKELAKKSEQVYLASDPDREGEAIAWHLANVLELDMDQDNRIIFHEITKNAVTDAFQHPRKIDQNLVKSQEARRMLDRIIGFKLSKLLQSKIKSKSAGRVQSVALRLIVERENEIRAFKSEEYWTLAANITKDGKMFAASLNKVDGKKAELKNQEQVDAIINRCQDDFTVAKIEKKVRKKEAKMPFITSTLQQEASTKLGFGAKKTMQIAQKLYEGIALKGGSPEGLISYMRTDSTRLSDIFVKDAEDYIEQTYGKEYKGKAKQKNSENAQDAHEAIRPTNILNTPESVKEYLTNDQYKLYKLIYARTLASLMAPSKSDVVNAQIVCNGCEFSANGSILTFDGYLKVYSAYESVKDEMLPALNEAEILKEVELEGKQHFTEPPLRYSEARLIKDLEEKGIGRPSTYAIIIDTLQARGYVSLERASEGSKTKVFFPTEQGELTDTKLQEFFSGIINVSYTADMEHHLDEIAAGKRDNIEEVRTFYHEFEPLLENAYENMEKKELERTGEMCPECGSELVYRVGRYGKFISCINFPTCRYTKGEEDDENPTDEVCPKCGGKLVTKKGRFGSFLACANYPECKYIKSNKPKEEPVPTGEMCPECGHELVQRKSRFGTTFIGCSNYPKCRYIKKEPKKTKEKDETEEKKTTAKKTTKAKTTKAKTTKKTTTKKVVKKKSEAEKEA</sequence>
<reference evidence="14 15" key="1">
    <citation type="submission" date="2020-08" db="EMBL/GenBank/DDBJ databases">
        <authorList>
            <person name="Liu C."/>
            <person name="Sun Q."/>
        </authorList>
    </citation>
    <scope>NUCLEOTIDE SEQUENCE [LARGE SCALE GENOMIC DNA]</scope>
    <source>
        <strain evidence="14 15">NSJ-61</strain>
    </source>
</reference>
<keyword evidence="6" id="KW-0460">Magnesium</keyword>
<dbReference type="PRINTS" id="PR00417">
    <property type="entry name" value="PRTPISMRASEI"/>
</dbReference>
<feature type="site" description="Interaction with DNA" evidence="10">
    <location>
        <position position="141"/>
    </location>
</feature>
<comment type="subunit">
    <text evidence="10">Monomer.</text>
</comment>
<evidence type="ECO:0000256" key="8">
    <source>
        <dbReference type="ARBA" id="ARBA00023125"/>
    </source>
</evidence>
<dbReference type="InterPro" id="IPR000380">
    <property type="entry name" value="Topo_IA"/>
</dbReference>
<comment type="caution">
    <text evidence="10">Lacks conserved residue(s) required for the propagation of feature annotation.</text>
</comment>
<dbReference type="RefSeq" id="WP_117452189.1">
    <property type="nucleotide sequence ID" value="NZ_CP060636.1"/>
</dbReference>
<dbReference type="InterPro" id="IPR003601">
    <property type="entry name" value="Topo_IA_2"/>
</dbReference>
<dbReference type="Gene3D" id="1.10.290.10">
    <property type="entry name" value="Topoisomerase I, domain 4"/>
    <property type="match status" value="1"/>
</dbReference>
<dbReference type="SMART" id="SM00493">
    <property type="entry name" value="TOPRIM"/>
    <property type="match status" value="1"/>
</dbReference>
<feature type="compositionally biased region" description="Basic residues" evidence="11">
    <location>
        <begin position="715"/>
        <end position="740"/>
    </location>
</feature>
<evidence type="ECO:0000259" key="12">
    <source>
        <dbReference type="PROSITE" id="PS50880"/>
    </source>
</evidence>
<keyword evidence="4" id="KW-0863">Zinc-finger</keyword>
<dbReference type="InterPro" id="IPR003602">
    <property type="entry name" value="Topo_IA_DNA-bd_dom"/>
</dbReference>
<dbReference type="InterPro" id="IPR013825">
    <property type="entry name" value="Topo_IA_cen_sub2"/>
</dbReference>
<feature type="region of interest" description="Disordered" evidence="11">
    <location>
        <begin position="700"/>
        <end position="749"/>
    </location>
</feature>
<dbReference type="GO" id="GO:0005694">
    <property type="term" value="C:chromosome"/>
    <property type="evidence" value="ECO:0007669"/>
    <property type="project" value="InterPro"/>
</dbReference>
<feature type="region of interest" description="Interaction with DNA" evidence="10">
    <location>
        <begin position="164"/>
        <end position="169"/>
    </location>
</feature>
<evidence type="ECO:0000256" key="9">
    <source>
        <dbReference type="ARBA" id="ARBA00023235"/>
    </source>
</evidence>
<dbReference type="Pfam" id="PF01751">
    <property type="entry name" value="Toprim"/>
    <property type="match status" value="1"/>
</dbReference>
<dbReference type="HAMAP" id="MF_00952">
    <property type="entry name" value="Topoisom_1_prok"/>
    <property type="match status" value="1"/>
</dbReference>
<evidence type="ECO:0000256" key="1">
    <source>
        <dbReference type="ARBA" id="ARBA00000213"/>
    </source>
</evidence>
<dbReference type="Pfam" id="PF01396">
    <property type="entry name" value="Zn_ribbon_Top1"/>
    <property type="match status" value="3"/>
</dbReference>
<dbReference type="PROSITE" id="PS00396">
    <property type="entry name" value="TOPO_IA_1"/>
    <property type="match status" value="1"/>
</dbReference>
<dbReference type="GO" id="GO:0008270">
    <property type="term" value="F:zinc ion binding"/>
    <property type="evidence" value="ECO:0007669"/>
    <property type="project" value="UniProtKB-KW"/>
</dbReference>
<dbReference type="EC" id="5.6.2.1" evidence="10"/>
<dbReference type="SUPFAM" id="SSF56712">
    <property type="entry name" value="Prokaryotic type I DNA topoisomerase"/>
    <property type="match status" value="1"/>
</dbReference>
<evidence type="ECO:0000256" key="5">
    <source>
        <dbReference type="ARBA" id="ARBA00022833"/>
    </source>
</evidence>
<dbReference type="SUPFAM" id="SSF57783">
    <property type="entry name" value="Zinc beta-ribbon"/>
    <property type="match status" value="3"/>
</dbReference>
<dbReference type="InterPro" id="IPR013826">
    <property type="entry name" value="Topo_IA_cen_sub3"/>
</dbReference>
<dbReference type="PROSITE" id="PS50880">
    <property type="entry name" value="TOPRIM"/>
    <property type="match status" value="1"/>
</dbReference>
<accession>A0A7G9GLN4</accession>
<feature type="site" description="Interaction with DNA" evidence="10">
    <location>
        <position position="300"/>
    </location>
</feature>
<evidence type="ECO:0000256" key="11">
    <source>
        <dbReference type="SAM" id="MobiDB-lite"/>
    </source>
</evidence>
<dbReference type="SMART" id="SM00437">
    <property type="entry name" value="TOP1Ac"/>
    <property type="match status" value="1"/>
</dbReference>
<dbReference type="GO" id="GO:0003677">
    <property type="term" value="F:DNA binding"/>
    <property type="evidence" value="ECO:0007669"/>
    <property type="project" value="UniProtKB-KW"/>
</dbReference>
<dbReference type="SMART" id="SM00436">
    <property type="entry name" value="TOP1Bc"/>
    <property type="match status" value="1"/>
</dbReference>
<dbReference type="AlphaFoldDB" id="A0A7G9GLN4"/>
<dbReference type="Gene3D" id="3.30.65.10">
    <property type="entry name" value="Bacterial Topoisomerase I, domain 1"/>
    <property type="match status" value="3"/>
</dbReference>
<comment type="function">
    <text evidence="10">Releases the supercoiling and torsional tension of DNA, which is introduced during the DNA replication and transcription, by transiently cleaving and rejoining one strand of the DNA duplex. Introduces a single-strand break via transesterification at a target site in duplex DNA. The scissile phosphodiester is attacked by the catalytic tyrosine of the enzyme, resulting in the formation of a DNA-(5'-phosphotyrosyl)-enzyme intermediate and the expulsion of a 3'-OH DNA strand. The free DNA strand then undergoes passage around the unbroken strand, thus removing DNA supercoils. Finally, in the religation step, the DNA 3'-OH attacks the covalent intermediate to expel the active-site tyrosine and restore the DNA phosphodiester backbone.</text>
</comment>
<evidence type="ECO:0000313" key="15">
    <source>
        <dbReference type="Proteomes" id="UP000515856"/>
    </source>
</evidence>
<feature type="site" description="Interaction with DNA" evidence="10">
    <location>
        <position position="145"/>
    </location>
</feature>
<dbReference type="InterPro" id="IPR023406">
    <property type="entry name" value="Topo_IA_AS"/>
</dbReference>
<feature type="compositionally biased region" description="Basic and acidic residues" evidence="11">
    <location>
        <begin position="700"/>
        <end position="714"/>
    </location>
</feature>
<dbReference type="Pfam" id="PF01131">
    <property type="entry name" value="Topoisom_bac"/>
    <property type="match status" value="1"/>
</dbReference>
<dbReference type="InterPro" id="IPR005733">
    <property type="entry name" value="TopoI_bac-type"/>
</dbReference>
<dbReference type="InterPro" id="IPR013824">
    <property type="entry name" value="Topo_IA_cen_sub1"/>
</dbReference>
<keyword evidence="7 10" id="KW-0799">Topoisomerase</keyword>
<gene>
    <name evidence="10 14" type="primary">topA</name>
    <name evidence="14" type="ORF">H9Q80_15920</name>
</gene>
<dbReference type="Gene3D" id="3.40.50.140">
    <property type="match status" value="1"/>
</dbReference>
<dbReference type="InterPro" id="IPR028612">
    <property type="entry name" value="Topoisom_1_IA"/>
</dbReference>
<dbReference type="NCBIfam" id="TIGR01051">
    <property type="entry name" value="topA_bact"/>
    <property type="match status" value="1"/>
</dbReference>
<dbReference type="Proteomes" id="UP000515856">
    <property type="component" value="Chromosome"/>
</dbReference>
<evidence type="ECO:0000256" key="10">
    <source>
        <dbReference type="HAMAP-Rule" id="MF_00952"/>
    </source>
</evidence>
<keyword evidence="3" id="KW-0479">Metal-binding</keyword>
<evidence type="ECO:0000256" key="4">
    <source>
        <dbReference type="ARBA" id="ARBA00022771"/>
    </source>
</evidence>
<protein>
    <recommendedName>
        <fullName evidence="10">DNA topoisomerase 1</fullName>
        <ecNumber evidence="10">5.6.2.1</ecNumber>
    </recommendedName>
    <alternativeName>
        <fullName evidence="10">DNA topoisomerase I</fullName>
    </alternativeName>
</protein>
<dbReference type="CDD" id="cd00186">
    <property type="entry name" value="TOP1Ac"/>
    <property type="match status" value="1"/>
</dbReference>
<proteinExistence type="inferred from homology"/>
<keyword evidence="15" id="KW-1185">Reference proteome</keyword>
<evidence type="ECO:0000256" key="3">
    <source>
        <dbReference type="ARBA" id="ARBA00022723"/>
    </source>
</evidence>
<dbReference type="InterPro" id="IPR013497">
    <property type="entry name" value="Topo_IA_cen"/>
</dbReference>
<feature type="domain" description="Topo IA-type catalytic" evidence="13">
    <location>
        <begin position="131"/>
        <end position="559"/>
    </location>
</feature>
<dbReference type="Gene3D" id="1.10.460.10">
    <property type="entry name" value="Topoisomerase I, domain 2"/>
    <property type="match status" value="1"/>
</dbReference>
<dbReference type="GO" id="GO:0006265">
    <property type="term" value="P:DNA topological change"/>
    <property type="evidence" value="ECO:0007669"/>
    <property type="project" value="UniProtKB-UniRule"/>
</dbReference>
<keyword evidence="9 10" id="KW-0413">Isomerase</keyword>
<evidence type="ECO:0000256" key="7">
    <source>
        <dbReference type="ARBA" id="ARBA00023029"/>
    </source>
</evidence>
<feature type="site" description="Interaction with DNA" evidence="10">
    <location>
        <position position="142"/>
    </location>
</feature>